<dbReference type="EMBL" id="JH817834">
    <property type="protein sequence ID" value="EKC35323.1"/>
    <property type="molecule type" value="Genomic_DNA"/>
</dbReference>
<name>K1QN41_MAGGI</name>
<protein>
    <submittedName>
        <fullName evidence="1">Uncharacterized protein</fullName>
    </submittedName>
</protein>
<evidence type="ECO:0000313" key="1">
    <source>
        <dbReference type="EMBL" id="EKC35323.1"/>
    </source>
</evidence>
<gene>
    <name evidence="1" type="ORF">CGI_10016805</name>
</gene>
<organism evidence="1">
    <name type="scientific">Magallana gigas</name>
    <name type="common">Pacific oyster</name>
    <name type="synonym">Crassostrea gigas</name>
    <dbReference type="NCBI Taxonomy" id="29159"/>
    <lineage>
        <taxon>Eukaryota</taxon>
        <taxon>Metazoa</taxon>
        <taxon>Spiralia</taxon>
        <taxon>Lophotrochozoa</taxon>
        <taxon>Mollusca</taxon>
        <taxon>Bivalvia</taxon>
        <taxon>Autobranchia</taxon>
        <taxon>Pteriomorphia</taxon>
        <taxon>Ostreida</taxon>
        <taxon>Ostreoidea</taxon>
        <taxon>Ostreidae</taxon>
        <taxon>Magallana</taxon>
    </lineage>
</organism>
<sequence length="55" mass="6086">MKAGCLVIHWSCFSGHVPALIRSALGFTKITNKIIPGEILHNYTRVNKRKPTPAV</sequence>
<accession>K1QN41</accession>
<dbReference type="InParanoid" id="K1QN41"/>
<dbReference type="HOGENOM" id="CLU_3034413_0_0_1"/>
<reference evidence="1" key="1">
    <citation type="journal article" date="2012" name="Nature">
        <title>The oyster genome reveals stress adaptation and complexity of shell formation.</title>
        <authorList>
            <person name="Zhang G."/>
            <person name="Fang X."/>
            <person name="Guo X."/>
            <person name="Li L."/>
            <person name="Luo R."/>
            <person name="Xu F."/>
            <person name="Yang P."/>
            <person name="Zhang L."/>
            <person name="Wang X."/>
            <person name="Qi H."/>
            <person name="Xiong Z."/>
            <person name="Que H."/>
            <person name="Xie Y."/>
            <person name="Holland P.W."/>
            <person name="Paps J."/>
            <person name="Zhu Y."/>
            <person name="Wu F."/>
            <person name="Chen Y."/>
            <person name="Wang J."/>
            <person name="Peng C."/>
            <person name="Meng J."/>
            <person name="Yang L."/>
            <person name="Liu J."/>
            <person name="Wen B."/>
            <person name="Zhang N."/>
            <person name="Huang Z."/>
            <person name="Zhu Q."/>
            <person name="Feng Y."/>
            <person name="Mount A."/>
            <person name="Hedgecock D."/>
            <person name="Xu Z."/>
            <person name="Liu Y."/>
            <person name="Domazet-Loso T."/>
            <person name="Du Y."/>
            <person name="Sun X."/>
            <person name="Zhang S."/>
            <person name="Liu B."/>
            <person name="Cheng P."/>
            <person name="Jiang X."/>
            <person name="Li J."/>
            <person name="Fan D."/>
            <person name="Wang W."/>
            <person name="Fu W."/>
            <person name="Wang T."/>
            <person name="Wang B."/>
            <person name="Zhang J."/>
            <person name="Peng Z."/>
            <person name="Li Y."/>
            <person name="Li N."/>
            <person name="Wang J."/>
            <person name="Chen M."/>
            <person name="He Y."/>
            <person name="Tan F."/>
            <person name="Song X."/>
            <person name="Zheng Q."/>
            <person name="Huang R."/>
            <person name="Yang H."/>
            <person name="Du X."/>
            <person name="Chen L."/>
            <person name="Yang M."/>
            <person name="Gaffney P.M."/>
            <person name="Wang S."/>
            <person name="Luo L."/>
            <person name="She Z."/>
            <person name="Ming Y."/>
            <person name="Huang W."/>
            <person name="Zhang S."/>
            <person name="Huang B."/>
            <person name="Zhang Y."/>
            <person name="Qu T."/>
            <person name="Ni P."/>
            <person name="Miao G."/>
            <person name="Wang J."/>
            <person name="Wang Q."/>
            <person name="Steinberg C.E."/>
            <person name="Wang H."/>
            <person name="Li N."/>
            <person name="Qian L."/>
            <person name="Zhang G."/>
            <person name="Li Y."/>
            <person name="Yang H."/>
            <person name="Liu X."/>
            <person name="Wang J."/>
            <person name="Yin Y."/>
            <person name="Wang J."/>
        </authorList>
    </citation>
    <scope>NUCLEOTIDE SEQUENCE [LARGE SCALE GENOMIC DNA]</scope>
    <source>
        <strain evidence="1">05x7-T-G4-1.051#20</strain>
    </source>
</reference>
<proteinExistence type="predicted"/>
<dbReference type="AlphaFoldDB" id="K1QN41"/>